<dbReference type="EMBL" id="BAAART010000080">
    <property type="protein sequence ID" value="GAA2239709.1"/>
    <property type="molecule type" value="Genomic_DNA"/>
</dbReference>
<organism evidence="1 2">
    <name type="scientific">Streptomyces indiaensis</name>
    <dbReference type="NCBI Taxonomy" id="284033"/>
    <lineage>
        <taxon>Bacteria</taxon>
        <taxon>Bacillati</taxon>
        <taxon>Actinomycetota</taxon>
        <taxon>Actinomycetes</taxon>
        <taxon>Kitasatosporales</taxon>
        <taxon>Streptomycetaceae</taxon>
        <taxon>Streptomyces</taxon>
    </lineage>
</organism>
<evidence type="ECO:0000313" key="1">
    <source>
        <dbReference type="EMBL" id="GAA2239709.1"/>
    </source>
</evidence>
<keyword evidence="2" id="KW-1185">Reference proteome</keyword>
<evidence type="ECO:0000313" key="2">
    <source>
        <dbReference type="Proteomes" id="UP001501474"/>
    </source>
</evidence>
<name>A0ABP5QLT9_9ACTN</name>
<reference evidence="2" key="1">
    <citation type="journal article" date="2019" name="Int. J. Syst. Evol. Microbiol.">
        <title>The Global Catalogue of Microorganisms (GCM) 10K type strain sequencing project: providing services to taxonomists for standard genome sequencing and annotation.</title>
        <authorList>
            <consortium name="The Broad Institute Genomics Platform"/>
            <consortium name="The Broad Institute Genome Sequencing Center for Infectious Disease"/>
            <person name="Wu L."/>
            <person name="Ma J."/>
        </authorList>
    </citation>
    <scope>NUCLEOTIDE SEQUENCE [LARGE SCALE GENOMIC DNA]</scope>
    <source>
        <strain evidence="2">JCM 3053</strain>
    </source>
</reference>
<accession>A0ABP5QLT9</accession>
<dbReference type="Proteomes" id="UP001501474">
    <property type="component" value="Unassembled WGS sequence"/>
</dbReference>
<protein>
    <submittedName>
        <fullName evidence="1">Uncharacterized protein</fullName>
    </submittedName>
</protein>
<proteinExistence type="predicted"/>
<gene>
    <name evidence="1" type="ORF">GCM10010104_38720</name>
</gene>
<comment type="caution">
    <text evidence="1">The sequence shown here is derived from an EMBL/GenBank/DDBJ whole genome shotgun (WGS) entry which is preliminary data.</text>
</comment>
<sequence>MLFVFTPGAGRFDCLRLPGRVMRGDADPQEIKDSSERFDHHYVDSPVRREALAARPGSGAA</sequence>